<feature type="domain" description="NADH:ubiquinone oxidoreductase-like 20kDa subunit" evidence="6">
    <location>
        <begin position="40"/>
        <end position="149"/>
    </location>
</feature>
<dbReference type="GO" id="GO:0045271">
    <property type="term" value="C:respiratory chain complex I"/>
    <property type="evidence" value="ECO:0007669"/>
    <property type="project" value="TreeGrafter"/>
</dbReference>
<name>A0A0F9AH20_9ZZZZ</name>
<dbReference type="NCBIfam" id="TIGR01957">
    <property type="entry name" value="nuoB_fam"/>
    <property type="match status" value="1"/>
</dbReference>
<evidence type="ECO:0000256" key="4">
    <source>
        <dbReference type="ARBA" id="ARBA00023027"/>
    </source>
</evidence>
<dbReference type="GO" id="GO:0015990">
    <property type="term" value="P:electron transport coupled proton transport"/>
    <property type="evidence" value="ECO:0007669"/>
    <property type="project" value="TreeGrafter"/>
</dbReference>
<evidence type="ECO:0000256" key="5">
    <source>
        <dbReference type="SAM" id="Phobius"/>
    </source>
</evidence>
<proteinExistence type="inferred from homology"/>
<dbReference type="Pfam" id="PF01058">
    <property type="entry name" value="Oxidored_q6"/>
    <property type="match status" value="1"/>
</dbReference>
<dbReference type="Gene3D" id="3.40.50.12280">
    <property type="match status" value="1"/>
</dbReference>
<keyword evidence="3" id="KW-1278">Translocase</keyword>
<dbReference type="SUPFAM" id="SSF56770">
    <property type="entry name" value="HydA/Nqo6-like"/>
    <property type="match status" value="1"/>
</dbReference>
<comment type="similarity">
    <text evidence="1">Belongs to the complex I 20 kDa subunit family.</text>
</comment>
<keyword evidence="4" id="KW-0520">NAD</keyword>
<keyword evidence="5" id="KW-0812">Transmembrane</keyword>
<keyword evidence="5" id="KW-0472">Membrane</keyword>
<dbReference type="PANTHER" id="PTHR11995:SF14">
    <property type="entry name" value="NADH DEHYDROGENASE [UBIQUINONE] IRON-SULFUR PROTEIN 7, MITOCHONDRIAL"/>
    <property type="match status" value="1"/>
</dbReference>
<dbReference type="GO" id="GO:0009060">
    <property type="term" value="P:aerobic respiration"/>
    <property type="evidence" value="ECO:0007669"/>
    <property type="project" value="TreeGrafter"/>
</dbReference>
<keyword evidence="2" id="KW-0813">Transport</keyword>
<dbReference type="GO" id="GO:0051539">
    <property type="term" value="F:4 iron, 4 sulfur cluster binding"/>
    <property type="evidence" value="ECO:0007669"/>
    <property type="project" value="InterPro"/>
</dbReference>
<dbReference type="FunFam" id="3.40.50.12280:FF:000002">
    <property type="entry name" value="NADH-quinone oxidoreductase subunit B"/>
    <property type="match status" value="1"/>
</dbReference>
<feature type="transmembrane region" description="Helical" evidence="5">
    <location>
        <begin position="31"/>
        <end position="49"/>
    </location>
</feature>
<accession>A0A0F9AH20</accession>
<evidence type="ECO:0000256" key="2">
    <source>
        <dbReference type="ARBA" id="ARBA00022448"/>
    </source>
</evidence>
<protein>
    <recommendedName>
        <fullName evidence="6">NADH:ubiquinone oxidoreductase-like 20kDa subunit domain-containing protein</fullName>
    </recommendedName>
</protein>
<evidence type="ECO:0000259" key="6">
    <source>
        <dbReference type="Pfam" id="PF01058"/>
    </source>
</evidence>
<comment type="caution">
    <text evidence="7">The sequence shown here is derived from an EMBL/GenBank/DDBJ whole genome shotgun (WGS) entry which is preliminary data.</text>
</comment>
<dbReference type="AlphaFoldDB" id="A0A0F9AH20"/>
<dbReference type="NCBIfam" id="NF005012">
    <property type="entry name" value="PRK06411.1"/>
    <property type="match status" value="1"/>
</dbReference>
<organism evidence="7">
    <name type="scientific">marine sediment metagenome</name>
    <dbReference type="NCBI Taxonomy" id="412755"/>
    <lineage>
        <taxon>unclassified sequences</taxon>
        <taxon>metagenomes</taxon>
        <taxon>ecological metagenomes</taxon>
    </lineage>
</organism>
<evidence type="ECO:0000256" key="3">
    <source>
        <dbReference type="ARBA" id="ARBA00022967"/>
    </source>
</evidence>
<evidence type="ECO:0000313" key="7">
    <source>
        <dbReference type="EMBL" id="KKK71446.1"/>
    </source>
</evidence>
<dbReference type="GO" id="GO:0048038">
    <property type="term" value="F:quinone binding"/>
    <property type="evidence" value="ECO:0007669"/>
    <property type="project" value="InterPro"/>
</dbReference>
<sequence>MGLLDEKIVRQPNFVTTSADKVFNWARLSSLWMLFYGIACCGIEAMAAGGPRFDLERYGIAGAASPRQADMMVIAGPVVKKMVPVIKTLYAQMPEPKFVISMGACAISGGAFADSYFVVNGAHKIIPVDVFVPGCHPRAEGFLYGILKLQEHIKKDTLVKGKPGPLKEPIFVPEVLTEAQKKEIDDKRKEDERQKV</sequence>
<dbReference type="GO" id="GO:0008137">
    <property type="term" value="F:NADH dehydrogenase (ubiquinone) activity"/>
    <property type="evidence" value="ECO:0007669"/>
    <property type="project" value="InterPro"/>
</dbReference>
<dbReference type="InterPro" id="IPR006137">
    <property type="entry name" value="NADH_UbQ_OxRdtase-like_20kDa"/>
</dbReference>
<dbReference type="EMBL" id="LAZR01057731">
    <property type="protein sequence ID" value="KKK71446.1"/>
    <property type="molecule type" value="Genomic_DNA"/>
</dbReference>
<dbReference type="PANTHER" id="PTHR11995">
    <property type="entry name" value="NADH DEHYDROGENASE"/>
    <property type="match status" value="1"/>
</dbReference>
<dbReference type="InterPro" id="IPR006138">
    <property type="entry name" value="NADH_UQ_OxRdtase_20Kd_su"/>
</dbReference>
<keyword evidence="5" id="KW-1133">Transmembrane helix</keyword>
<evidence type="ECO:0000256" key="1">
    <source>
        <dbReference type="ARBA" id="ARBA00009173"/>
    </source>
</evidence>
<reference evidence="7" key="1">
    <citation type="journal article" date="2015" name="Nature">
        <title>Complex archaea that bridge the gap between prokaryotes and eukaryotes.</title>
        <authorList>
            <person name="Spang A."/>
            <person name="Saw J.H."/>
            <person name="Jorgensen S.L."/>
            <person name="Zaremba-Niedzwiedzka K."/>
            <person name="Martijn J."/>
            <person name="Lind A.E."/>
            <person name="van Eijk R."/>
            <person name="Schleper C."/>
            <person name="Guy L."/>
            <person name="Ettema T.J."/>
        </authorList>
    </citation>
    <scope>NUCLEOTIDE SEQUENCE</scope>
</reference>
<gene>
    <name evidence="7" type="ORF">LCGC14_2913820</name>
</gene>